<evidence type="ECO:0000313" key="2">
    <source>
        <dbReference type="Proteomes" id="UP000799770"/>
    </source>
</evidence>
<gene>
    <name evidence="1" type="ORF">BDV96DRAFT_262980</name>
</gene>
<evidence type="ECO:0000313" key="1">
    <source>
        <dbReference type="EMBL" id="KAF2108304.1"/>
    </source>
</evidence>
<reference evidence="1" key="1">
    <citation type="journal article" date="2020" name="Stud. Mycol.">
        <title>101 Dothideomycetes genomes: a test case for predicting lifestyles and emergence of pathogens.</title>
        <authorList>
            <person name="Haridas S."/>
            <person name="Albert R."/>
            <person name="Binder M."/>
            <person name="Bloem J."/>
            <person name="Labutti K."/>
            <person name="Salamov A."/>
            <person name="Andreopoulos B."/>
            <person name="Baker S."/>
            <person name="Barry K."/>
            <person name="Bills G."/>
            <person name="Bluhm B."/>
            <person name="Cannon C."/>
            <person name="Castanera R."/>
            <person name="Culley D."/>
            <person name="Daum C."/>
            <person name="Ezra D."/>
            <person name="Gonzalez J."/>
            <person name="Henrissat B."/>
            <person name="Kuo A."/>
            <person name="Liang C."/>
            <person name="Lipzen A."/>
            <person name="Lutzoni F."/>
            <person name="Magnuson J."/>
            <person name="Mondo S."/>
            <person name="Nolan M."/>
            <person name="Ohm R."/>
            <person name="Pangilinan J."/>
            <person name="Park H.-J."/>
            <person name="Ramirez L."/>
            <person name="Alfaro M."/>
            <person name="Sun H."/>
            <person name="Tritt A."/>
            <person name="Yoshinaga Y."/>
            <person name="Zwiers L.-H."/>
            <person name="Turgeon B."/>
            <person name="Goodwin S."/>
            <person name="Spatafora J."/>
            <person name="Crous P."/>
            <person name="Grigoriev I."/>
        </authorList>
    </citation>
    <scope>NUCLEOTIDE SEQUENCE</scope>
    <source>
        <strain evidence="1">CBS 627.86</strain>
    </source>
</reference>
<name>A0A6A5YNL6_9PLEO</name>
<protein>
    <submittedName>
        <fullName evidence="1">Uncharacterized protein</fullName>
    </submittedName>
</protein>
<dbReference type="EMBL" id="ML977348">
    <property type="protein sequence ID" value="KAF2108304.1"/>
    <property type="molecule type" value="Genomic_DNA"/>
</dbReference>
<dbReference type="Proteomes" id="UP000799770">
    <property type="component" value="Unassembled WGS sequence"/>
</dbReference>
<dbReference type="AlphaFoldDB" id="A0A6A5YNL6"/>
<accession>A0A6A5YNL6</accession>
<keyword evidence="2" id="KW-1185">Reference proteome</keyword>
<organism evidence="1 2">
    <name type="scientific">Lophiotrema nucula</name>
    <dbReference type="NCBI Taxonomy" id="690887"/>
    <lineage>
        <taxon>Eukaryota</taxon>
        <taxon>Fungi</taxon>
        <taxon>Dikarya</taxon>
        <taxon>Ascomycota</taxon>
        <taxon>Pezizomycotina</taxon>
        <taxon>Dothideomycetes</taxon>
        <taxon>Pleosporomycetidae</taxon>
        <taxon>Pleosporales</taxon>
        <taxon>Lophiotremataceae</taxon>
        <taxon>Lophiotrema</taxon>
    </lineage>
</organism>
<sequence>MVQRLLSRFLLQWPCEAGLLVEYRLILRFSSSSRDLDLPSKTYLTFFDAGGLYAKRSTKYFRADSPVRLGVDSTLYT</sequence>
<proteinExistence type="predicted"/>